<dbReference type="SUPFAM" id="SSF46689">
    <property type="entry name" value="Homeodomain-like"/>
    <property type="match status" value="1"/>
</dbReference>
<dbReference type="GO" id="GO:0003677">
    <property type="term" value="F:DNA binding"/>
    <property type="evidence" value="ECO:0007669"/>
    <property type="project" value="UniProtKB-UniRule"/>
</dbReference>
<dbReference type="InterPro" id="IPR023772">
    <property type="entry name" value="DNA-bd_HTH_TetR-type_CS"/>
</dbReference>
<dbReference type="RefSeq" id="WP_138188711.1">
    <property type="nucleotide sequence ID" value="NZ_LS992241.1"/>
</dbReference>
<dbReference type="Pfam" id="PF00440">
    <property type="entry name" value="TetR_N"/>
    <property type="match status" value="1"/>
</dbReference>
<dbReference type="InterPro" id="IPR036271">
    <property type="entry name" value="Tet_transcr_reg_TetR-rel_C_sf"/>
</dbReference>
<gene>
    <name evidence="4" type="ORF">PBLR_15354</name>
</gene>
<feature type="domain" description="HTH tetR-type" evidence="3">
    <location>
        <begin position="10"/>
        <end position="70"/>
    </location>
</feature>
<proteinExistence type="predicted"/>
<sequence length="207" mass="24358">MNTKFMSLSTEKQNRIINAAMKEFVRKGYEHASTNEIVKGAGISKGLLFHYFNNKQELFLSLYDYGVEKAISHFYAKINLEERDFFTRFRQAQQVRWEILIQYPELFEFLNAAYTETASDIRPCVELRNKGLTQDALAKILAGIDRTKFKEGLDIDKAINIIVWTFHGFLKDKMKRANAMQINSDDYVHMLKEADEYIDMFRQSFYK</sequence>
<dbReference type="InterPro" id="IPR050624">
    <property type="entry name" value="HTH-type_Tx_Regulator"/>
</dbReference>
<dbReference type="AlphaFoldDB" id="A0A383RIS7"/>
<dbReference type="PANTHER" id="PTHR43479:SF11">
    <property type="entry name" value="ACREF_ENVCD OPERON REPRESSOR-RELATED"/>
    <property type="match status" value="1"/>
</dbReference>
<evidence type="ECO:0000256" key="2">
    <source>
        <dbReference type="PROSITE-ProRule" id="PRU00335"/>
    </source>
</evidence>
<keyword evidence="1 2" id="KW-0238">DNA-binding</keyword>
<dbReference type="PROSITE" id="PS50977">
    <property type="entry name" value="HTH_TETR_2"/>
    <property type="match status" value="1"/>
</dbReference>
<protein>
    <submittedName>
        <fullName evidence="4">TetR family transcriptional regulator</fullName>
    </submittedName>
</protein>
<name>A0A383RIS7_PAEAL</name>
<dbReference type="InterPro" id="IPR001647">
    <property type="entry name" value="HTH_TetR"/>
</dbReference>
<feature type="DNA-binding region" description="H-T-H motif" evidence="2">
    <location>
        <begin position="33"/>
        <end position="52"/>
    </location>
</feature>
<dbReference type="Gene3D" id="1.10.10.60">
    <property type="entry name" value="Homeodomain-like"/>
    <property type="match status" value="1"/>
</dbReference>
<dbReference type="EMBL" id="LS992241">
    <property type="protein sequence ID" value="SYX86928.1"/>
    <property type="molecule type" value="Genomic_DNA"/>
</dbReference>
<dbReference type="PANTHER" id="PTHR43479">
    <property type="entry name" value="ACREF/ENVCD OPERON REPRESSOR-RELATED"/>
    <property type="match status" value="1"/>
</dbReference>
<evidence type="ECO:0000256" key="1">
    <source>
        <dbReference type="ARBA" id="ARBA00023125"/>
    </source>
</evidence>
<evidence type="ECO:0000313" key="5">
    <source>
        <dbReference type="Proteomes" id="UP000304148"/>
    </source>
</evidence>
<evidence type="ECO:0000259" key="3">
    <source>
        <dbReference type="PROSITE" id="PS50977"/>
    </source>
</evidence>
<organism evidence="4 5">
    <name type="scientific">Paenibacillus alvei</name>
    <name type="common">Bacillus alvei</name>
    <dbReference type="NCBI Taxonomy" id="44250"/>
    <lineage>
        <taxon>Bacteria</taxon>
        <taxon>Bacillati</taxon>
        <taxon>Bacillota</taxon>
        <taxon>Bacilli</taxon>
        <taxon>Bacillales</taxon>
        <taxon>Paenibacillaceae</taxon>
        <taxon>Paenibacillus</taxon>
    </lineage>
</organism>
<accession>A0A383RIS7</accession>
<dbReference type="PRINTS" id="PR00455">
    <property type="entry name" value="HTHTETR"/>
</dbReference>
<dbReference type="Proteomes" id="UP000304148">
    <property type="component" value="Chromosome"/>
</dbReference>
<dbReference type="PROSITE" id="PS01081">
    <property type="entry name" value="HTH_TETR_1"/>
    <property type="match status" value="1"/>
</dbReference>
<dbReference type="Gene3D" id="1.10.357.10">
    <property type="entry name" value="Tetracycline Repressor, domain 2"/>
    <property type="match status" value="1"/>
</dbReference>
<evidence type="ECO:0000313" key="4">
    <source>
        <dbReference type="EMBL" id="SYX86928.1"/>
    </source>
</evidence>
<dbReference type="SUPFAM" id="SSF48498">
    <property type="entry name" value="Tetracyclin repressor-like, C-terminal domain"/>
    <property type="match status" value="1"/>
</dbReference>
<reference evidence="5" key="1">
    <citation type="submission" date="2018-08" db="EMBL/GenBank/DDBJ databases">
        <authorList>
            <person name="Chevrot R."/>
        </authorList>
    </citation>
    <scope>NUCLEOTIDE SEQUENCE [LARGE SCALE GENOMIC DNA]</scope>
</reference>
<dbReference type="InterPro" id="IPR009057">
    <property type="entry name" value="Homeodomain-like_sf"/>
</dbReference>